<name>A0ABD3HJP7_9MARC</name>
<organism evidence="6 7">
    <name type="scientific">Riccia sorocarpa</name>
    <dbReference type="NCBI Taxonomy" id="122646"/>
    <lineage>
        <taxon>Eukaryota</taxon>
        <taxon>Viridiplantae</taxon>
        <taxon>Streptophyta</taxon>
        <taxon>Embryophyta</taxon>
        <taxon>Marchantiophyta</taxon>
        <taxon>Marchantiopsida</taxon>
        <taxon>Marchantiidae</taxon>
        <taxon>Marchantiales</taxon>
        <taxon>Ricciaceae</taxon>
        <taxon>Riccia</taxon>
    </lineage>
</organism>
<gene>
    <name evidence="6" type="ORF">R1sor_016923</name>
</gene>
<feature type="region of interest" description="Disordered" evidence="3">
    <location>
        <begin position="563"/>
        <end position="582"/>
    </location>
</feature>
<evidence type="ECO:0000256" key="1">
    <source>
        <dbReference type="ARBA" id="ARBA00022737"/>
    </source>
</evidence>
<dbReference type="EMBL" id="JBJQOH010000004">
    <property type="protein sequence ID" value="KAL3690614.1"/>
    <property type="molecule type" value="Genomic_DNA"/>
</dbReference>
<dbReference type="PANTHER" id="PTHR45614:SF218">
    <property type="entry name" value="TRANSCRIPTION FACTOR MYB119-RELATED"/>
    <property type="match status" value="1"/>
</dbReference>
<evidence type="ECO:0000313" key="7">
    <source>
        <dbReference type="Proteomes" id="UP001633002"/>
    </source>
</evidence>
<keyword evidence="2" id="KW-0238">DNA-binding</keyword>
<feature type="compositionally biased region" description="Basic and acidic residues" evidence="3">
    <location>
        <begin position="805"/>
        <end position="831"/>
    </location>
</feature>
<dbReference type="PANTHER" id="PTHR45614">
    <property type="entry name" value="MYB PROTEIN-RELATED"/>
    <property type="match status" value="1"/>
</dbReference>
<comment type="caution">
    <text evidence="6">The sequence shown here is derived from an EMBL/GenBank/DDBJ whole genome shotgun (WGS) entry which is preliminary data.</text>
</comment>
<dbReference type="Gene3D" id="1.10.10.60">
    <property type="entry name" value="Homeodomain-like"/>
    <property type="match status" value="2"/>
</dbReference>
<dbReference type="SMART" id="SM00717">
    <property type="entry name" value="SANT"/>
    <property type="match status" value="2"/>
</dbReference>
<feature type="compositionally biased region" description="Basic residues" evidence="3">
    <location>
        <begin position="650"/>
        <end position="660"/>
    </location>
</feature>
<keyword evidence="7" id="KW-1185">Reference proteome</keyword>
<protein>
    <submittedName>
        <fullName evidence="6">Uncharacterized protein</fullName>
    </submittedName>
</protein>
<feature type="compositionally biased region" description="Basic and acidic residues" evidence="3">
    <location>
        <begin position="563"/>
        <end position="581"/>
    </location>
</feature>
<feature type="domain" description="Myb-like" evidence="4">
    <location>
        <begin position="714"/>
        <end position="764"/>
    </location>
</feature>
<feature type="domain" description="HTH myb-type" evidence="5">
    <location>
        <begin position="662"/>
        <end position="717"/>
    </location>
</feature>
<feature type="region of interest" description="Disordered" evidence="3">
    <location>
        <begin position="639"/>
        <end position="667"/>
    </location>
</feature>
<evidence type="ECO:0000313" key="6">
    <source>
        <dbReference type="EMBL" id="KAL3690614.1"/>
    </source>
</evidence>
<dbReference type="InterPro" id="IPR050560">
    <property type="entry name" value="MYB_TF"/>
</dbReference>
<sequence>MKRPLSVSCHAIHRITFSIWAEIAFLSGAEFLLQICAPIKLDGDIKFHDRQQTLGSSPCEQALVHLGWCELGLQLYSLGICPEGPLLRESNAQPASLLDGTIHVQDMMRRKLTEIDTSGLRYALDHSSSCPSTLLSTCSTNEPGLQPSGTVSGSSEVTQSENNFERQSTLFHRDNSDITLPIDLQTFQRKFSLTTSVTSEYRNLHAYDGRKSVVEIYRAVKGPRRGTRRDNLPSERKLRLAADSGTPEVERADNQFPRLAADMDLEWGSALTLESENHFAKSHLQSEPLDASSWLCEKRAKTTKNMDYWSNFGLQEVECETLGESSKRPLVWRSIQAQNALRITNVPRVYKQSPAVSLEGKDHRNLKPRSNSLAFLSGCSDPGYEGDVTTSVCSQPGELTARFQKPNIQDSSEGCPRFALDCEEGAENLNRYRKRAALENQYHNSGAIEKLPRLPNPETTSSYGKEVIRNSLSSVQQLIDIPNKLSLRCLQIGGAKACIQSDSAEDVGNDDIRILSTHYPGAFDSRENLPPTTVCIGAGDHLLLKSAVQKAQLLDLQLEENQRFRQRQPSDKPPTRLENDFRLGCATSCPSGREEHGSSSTGIGMVVQRQSSFSEDYSLRMQRTSGEQLTAREAYEKALSEQDDEMQGKRMFKRSSKGGPRRPNIIKGQWTPEEDRYLMELVERHGQQRWSLIATYLKGRIGKQCRERWHNHLRPDIKRDGWNTEEEEALVQAHNKLGNRWADIAKMIPGRTENAIKNHWNATMRRKDLRRKHRRAVDGSPTDGLEVVPRCTVLRDYQQKVIQSSEHKASSSMQDREQKRPRTLEEDHVKTPDVGLSQVTCDSIADWSYDRSIGENQADGNRHDQFESKSTADMSPAEVDQLLRMICAQDQGEDSIQSSKSSHQQGSLLLQANTCGPYGTVHGPLSLQTRVSVWGQGSSCGSRGRSQVTIWGAGWGAGGNMYDYGNSLPTGTGNSEMWDNASPSFPICDGPAGAAYEATSSSRSMRICSNYGESCPPALTLCGCCDEGNVHTIPQDPESLEASTPHFASSPDPVKELHTLPYPLEAEHSATYKISVTDIPSILQPNSKETHGEGNLRAEHPFHAESPTPSTLNDIPRGAFQRSTLPLQYKLSSTGLQSDSSACISEFLKHEEAPDGLANYEANMAAGGENNKLIQQIQPSISTFDEEMSAEFSPHEDSAVSLDSFSKMPAEAGLMDVPNLSIYHTTADCNYEKLDSTRNGAPSTNQLGTVMNMCFLKESRAQSIPEEASQLTLVPQEGWMKSGFVGQASREHEKFDSATTYAEDLAELTSIPLDVGYYLQKVRSVLI</sequence>
<feature type="compositionally biased region" description="Polar residues" evidence="3">
    <location>
        <begin position="141"/>
        <end position="164"/>
    </location>
</feature>
<dbReference type="InterPro" id="IPR009057">
    <property type="entry name" value="Homeodomain-like_sf"/>
</dbReference>
<dbReference type="PROSITE" id="PS50090">
    <property type="entry name" value="MYB_LIKE"/>
    <property type="match status" value="2"/>
</dbReference>
<proteinExistence type="predicted"/>
<feature type="region of interest" description="Disordered" evidence="3">
    <location>
        <begin position="853"/>
        <end position="874"/>
    </location>
</feature>
<dbReference type="SUPFAM" id="SSF46689">
    <property type="entry name" value="Homeodomain-like"/>
    <property type="match status" value="1"/>
</dbReference>
<dbReference type="InterPro" id="IPR001005">
    <property type="entry name" value="SANT/Myb"/>
</dbReference>
<evidence type="ECO:0000256" key="2">
    <source>
        <dbReference type="ARBA" id="ARBA00023125"/>
    </source>
</evidence>
<feature type="region of interest" description="Disordered" evidence="3">
    <location>
        <begin position="802"/>
        <end position="832"/>
    </location>
</feature>
<evidence type="ECO:0000259" key="5">
    <source>
        <dbReference type="PROSITE" id="PS51294"/>
    </source>
</evidence>
<dbReference type="CDD" id="cd00167">
    <property type="entry name" value="SANT"/>
    <property type="match status" value="2"/>
</dbReference>
<feature type="domain" description="Myb-like" evidence="4">
    <location>
        <begin position="662"/>
        <end position="713"/>
    </location>
</feature>
<dbReference type="GO" id="GO:0003677">
    <property type="term" value="F:DNA binding"/>
    <property type="evidence" value="ECO:0007669"/>
    <property type="project" value="UniProtKB-KW"/>
</dbReference>
<feature type="region of interest" description="Disordered" evidence="3">
    <location>
        <begin position="135"/>
        <end position="164"/>
    </location>
</feature>
<dbReference type="InterPro" id="IPR017930">
    <property type="entry name" value="Myb_dom"/>
</dbReference>
<dbReference type="FunFam" id="1.10.10.60:FF:000010">
    <property type="entry name" value="Transcriptional activator Myb isoform A"/>
    <property type="match status" value="1"/>
</dbReference>
<feature type="domain" description="HTH myb-type" evidence="5">
    <location>
        <begin position="718"/>
        <end position="768"/>
    </location>
</feature>
<reference evidence="6 7" key="1">
    <citation type="submission" date="2024-09" db="EMBL/GenBank/DDBJ databases">
        <title>Chromosome-scale assembly of Riccia sorocarpa.</title>
        <authorList>
            <person name="Paukszto L."/>
        </authorList>
    </citation>
    <scope>NUCLEOTIDE SEQUENCE [LARGE SCALE GENOMIC DNA]</scope>
    <source>
        <strain evidence="6">LP-2024</strain>
        <tissue evidence="6">Aerial parts of the thallus</tissue>
    </source>
</reference>
<keyword evidence="1" id="KW-0677">Repeat</keyword>
<dbReference type="PROSITE" id="PS51294">
    <property type="entry name" value="HTH_MYB"/>
    <property type="match status" value="2"/>
</dbReference>
<evidence type="ECO:0000256" key="3">
    <source>
        <dbReference type="SAM" id="MobiDB-lite"/>
    </source>
</evidence>
<accession>A0ABD3HJP7</accession>
<dbReference type="Proteomes" id="UP001633002">
    <property type="component" value="Unassembled WGS sequence"/>
</dbReference>
<evidence type="ECO:0000259" key="4">
    <source>
        <dbReference type="PROSITE" id="PS50090"/>
    </source>
</evidence>
<dbReference type="Pfam" id="PF13921">
    <property type="entry name" value="Myb_DNA-bind_6"/>
    <property type="match status" value="1"/>
</dbReference>